<dbReference type="WBParaSite" id="TASK_0000026201-mRNA-1">
    <property type="protein sequence ID" value="TASK_0000026201-mRNA-1"/>
    <property type="gene ID" value="TASK_0000026201"/>
</dbReference>
<sequence length="1867" mass="205553">MDGVRRDLLKLIDEWNSSRLDLFHLSKPNEYLEFMGVMRFFFQGDDMKFQTKCLRVSSTMKTCELIPLLIEKFYLESIHLDLGKCGLYEHFTHSERMLGFDEYPLLVQLNWSKLGQEGKFILKITANGLANSHSDGQLNGTKSSDQLKRSVRKPAKKPSKSGTGFDGLFCGRGIEYDENESTTRGCGPRIRKHASDENKPLGSDLYSESRCHSPPNSTFTRMISDPELLMQKTRQQVLSSKLSQFVGKGSDDIGKLKFSCGTLKIYGELVDPSVPYKTLLLSTRDSVSQVIRQALDKYGLEFADPAAYCLIMRTRYANEIPGMQAYEEILQDDFCPLKLLLAPESSPEGIITTFELRPRLTRIDKQRNATTNGESMLTPALIRLPYHQNNCKASQNICHAPTNGQHNSFACLVELSSEGKDSRKPAIYPLPLHLGQVCVGTSLQPSTKFPLLVTLPVNVHPEVIPFHLVIWQPQETTTTGNTSSRYSPRGWLACAPVAHETLAPVLINGRLLTLPSFRPFNSDHKPRLDQQLISAVHWLAPGDVIQLGPGGRSRFRIWPGPSPPPPPKPPFLLSTTGAVGCRTTTTSKLSVSTPISGRSKCQPSEVKTQTPQLHQQQKHRQHRSHHHHYQAHHSSRRPTSMESTKSDLSDTTTSSSLPLSPTPPSTVEMEATKMPRESLLTSSPSCRTPSLVASTKPTYTRGLANCNLLREDSSSSTSQTLSTSGIGTCTKHTDSRSGNALSIRRTSSDSGAPPLLDRLPCQLAYAPSTLDALLDWLLLDPFRARRSGLDSKQEISPCSLGPSFSVYLMLRAICRQCDRWEALENRKMTAASASELKRKQLIRRQRELLALFVAVTDRLVSMERHLNESCAEELASSREALEERAGRGAAILSNISQLLHFISKDVDLQRIFQSDEEGECGTAWLALVDRVAELVESVFNSLLATLTGLIASKPCLPALAASWDLRANTCRDNEVEAEEGEGEEIEITDDTSIDDLSDPVLDELTKVLGILHANLVNPAFLVQLFARLLHYIGARLFNGLVEEPARVSPQWGRLLFEWIHKKLVGWAEPQGLRVAVECYLTRLSQAADLMQADTTTVEGLYNTSVDLDRLNSTQVRFLLRAYRPSYARPLVHLASPDASSDTASEHIPAQWIDFVISGVSQVSDRLLAEESEQPDWKPQLLEALDLQLPLLLPDDCYPSSTPIRNPHLEPSTQALAKPQVHEVETVASKNQLSAVEVAHLTAFLQPALLSGWCRLSVRQVPSLRTEPWLSWDVYLAIENASSTNVDRPTEESEPPRDSPGPKTPPAFEAPSPPLEEKTEFSQLNSPSHESASDFGSTNTSESLKAEEARNVRIFTVSVPKIGNNLGLSIVAARSEDGSDLGIYVKAVTPGGGASQARWLGEEEIEPPPQPTIGPGDRILAVDGQETRGLSQDAAARLVSLAGSEVRLTLARNLGLGCVAAAVPTHELRKRNGQAISRPNATVASVSSNSSLQPTEAVNMSVIANPIKSVSSPVPPKTCASIATTNQQNVEQVEVNSDSGEAMSPPSPRVLVETQYLLAHEVPSSSAIQRSRSLMTHETPGRRFSVERGSWDSTATTMYSQTSSSTTDTSATNRVSLHPLNSKAVDRIPRPTKVLPLKSKQYSSWDEMDVDATLEMLKEMRDQLDRSLALRNQRVAPLPPATPLLSTSTERKSSYAGGRLRDCGEPGPLNPPRTEHSSLDKTTWKEENSALRTTPDRKYSASIVRSASTYSPLTYKSSSSVDDSPRGQFLFRTPTATFASGGPGVTRSNTSDRLHCIPKAIYSVRVPFKHNVSTDHLHNRGHPASATATSRSYDFELEHRRTQSADHTLSGKIYLLSPFTLASLEVLC</sequence>
<dbReference type="SMART" id="SM01132">
    <property type="entry name" value="DIL"/>
    <property type="match status" value="1"/>
</dbReference>
<feature type="compositionally biased region" description="Polar residues" evidence="1">
    <location>
        <begin position="736"/>
        <end position="750"/>
    </location>
</feature>
<dbReference type="Pfam" id="PF00595">
    <property type="entry name" value="PDZ"/>
    <property type="match status" value="1"/>
</dbReference>
<dbReference type="SUPFAM" id="SSF54236">
    <property type="entry name" value="Ubiquitin-like"/>
    <property type="match status" value="2"/>
</dbReference>
<feature type="compositionally biased region" description="Low complexity" evidence="1">
    <location>
        <begin position="575"/>
        <end position="586"/>
    </location>
</feature>
<name>A0A158R6H8_TAEAS</name>
<dbReference type="Pfam" id="PF01843">
    <property type="entry name" value="DIL"/>
    <property type="match status" value="1"/>
</dbReference>
<feature type="region of interest" description="Disordered" evidence="1">
    <location>
        <begin position="556"/>
        <end position="693"/>
    </location>
</feature>
<protein>
    <submittedName>
        <fullName evidence="7">Afadin</fullName>
    </submittedName>
</protein>
<feature type="compositionally biased region" description="Basic and acidic residues" evidence="1">
    <location>
        <begin position="1712"/>
        <end position="1736"/>
    </location>
</feature>
<organism evidence="7">
    <name type="scientific">Taenia asiatica</name>
    <name type="common">Asian tapeworm</name>
    <dbReference type="NCBI Taxonomy" id="60517"/>
    <lineage>
        <taxon>Eukaryota</taxon>
        <taxon>Metazoa</taxon>
        <taxon>Spiralia</taxon>
        <taxon>Lophotrochozoa</taxon>
        <taxon>Platyhelminthes</taxon>
        <taxon>Cestoda</taxon>
        <taxon>Eucestoda</taxon>
        <taxon>Cyclophyllidea</taxon>
        <taxon>Taeniidae</taxon>
        <taxon>Taenia</taxon>
    </lineage>
</organism>
<feature type="compositionally biased region" description="Polar residues" evidence="1">
    <location>
        <begin position="1320"/>
        <end position="1342"/>
    </location>
</feature>
<reference evidence="5 6" key="2">
    <citation type="submission" date="2018-11" db="EMBL/GenBank/DDBJ databases">
        <authorList>
            <consortium name="Pathogen Informatics"/>
        </authorList>
    </citation>
    <scope>NUCLEOTIDE SEQUENCE [LARGE SCALE GENOMIC DNA]</scope>
</reference>
<evidence type="ECO:0000313" key="6">
    <source>
        <dbReference type="Proteomes" id="UP000282613"/>
    </source>
</evidence>
<dbReference type="GO" id="GO:0032880">
    <property type="term" value="P:regulation of protein localization"/>
    <property type="evidence" value="ECO:0007669"/>
    <property type="project" value="TreeGrafter"/>
</dbReference>
<dbReference type="PANTHER" id="PTHR10398:SF2">
    <property type="entry name" value="AFADIN"/>
    <property type="match status" value="1"/>
</dbReference>
<feature type="region of interest" description="Disordered" evidence="1">
    <location>
        <begin position="178"/>
        <end position="216"/>
    </location>
</feature>
<evidence type="ECO:0000256" key="1">
    <source>
        <dbReference type="SAM" id="MobiDB-lite"/>
    </source>
</evidence>
<dbReference type="InterPro" id="IPR000159">
    <property type="entry name" value="RA_dom"/>
</dbReference>
<reference evidence="7" key="1">
    <citation type="submission" date="2016-04" db="UniProtKB">
        <authorList>
            <consortium name="WormBaseParasite"/>
        </authorList>
    </citation>
    <scope>IDENTIFICATION</scope>
</reference>
<evidence type="ECO:0000313" key="5">
    <source>
        <dbReference type="EMBL" id="VDK20555.1"/>
    </source>
</evidence>
<dbReference type="InterPro" id="IPR029071">
    <property type="entry name" value="Ubiquitin-like_domsf"/>
</dbReference>
<dbReference type="GO" id="GO:0007165">
    <property type="term" value="P:signal transduction"/>
    <property type="evidence" value="ECO:0007669"/>
    <property type="project" value="InterPro"/>
</dbReference>
<feature type="compositionally biased region" description="Basic and acidic residues" evidence="1">
    <location>
        <begin position="1688"/>
        <end position="1703"/>
    </location>
</feature>
<feature type="compositionally biased region" description="Basic and acidic residues" evidence="1">
    <location>
        <begin position="1287"/>
        <end position="1296"/>
    </location>
</feature>
<dbReference type="OrthoDB" id="6260541at2759"/>
<feature type="domain" description="Ras-associating" evidence="3">
    <location>
        <begin position="259"/>
        <end position="361"/>
    </location>
</feature>
<dbReference type="Gene3D" id="3.10.20.90">
    <property type="entry name" value="Phosphatidylinositol 3-kinase Catalytic Subunit, Chain A, domain 1"/>
    <property type="match status" value="2"/>
</dbReference>
<gene>
    <name evidence="5" type="ORF">TASK_LOCUS263</name>
</gene>
<dbReference type="Pfam" id="PF00788">
    <property type="entry name" value="RA"/>
    <property type="match status" value="2"/>
</dbReference>
<feature type="compositionally biased region" description="Basic residues" evidence="1">
    <location>
        <begin position="616"/>
        <end position="636"/>
    </location>
</feature>
<evidence type="ECO:0000259" key="3">
    <source>
        <dbReference type="PROSITE" id="PS50200"/>
    </source>
</evidence>
<feature type="compositionally biased region" description="Polar residues" evidence="1">
    <location>
        <begin position="679"/>
        <end position="693"/>
    </location>
</feature>
<feature type="compositionally biased region" description="Polar residues" evidence="1">
    <location>
        <begin position="133"/>
        <end position="144"/>
    </location>
</feature>
<dbReference type="PROSITE" id="PS50106">
    <property type="entry name" value="PDZ"/>
    <property type="match status" value="1"/>
</dbReference>
<feature type="region of interest" description="Disordered" evidence="1">
    <location>
        <begin position="713"/>
        <end position="750"/>
    </location>
</feature>
<dbReference type="PROSITE" id="PS50200">
    <property type="entry name" value="RA"/>
    <property type="match status" value="2"/>
</dbReference>
<feature type="region of interest" description="Disordered" evidence="1">
    <location>
        <begin position="1673"/>
        <end position="1736"/>
    </location>
</feature>
<dbReference type="SMART" id="SM00228">
    <property type="entry name" value="PDZ"/>
    <property type="match status" value="1"/>
</dbReference>
<proteinExistence type="predicted"/>
<feature type="domain" description="Dilute" evidence="4">
    <location>
        <begin position="896"/>
        <end position="1145"/>
    </location>
</feature>
<feature type="compositionally biased region" description="Pro residues" evidence="1">
    <location>
        <begin position="560"/>
        <end position="570"/>
    </location>
</feature>
<dbReference type="InterPro" id="IPR036034">
    <property type="entry name" value="PDZ_sf"/>
</dbReference>
<feature type="domain" description="PDZ" evidence="2">
    <location>
        <begin position="1355"/>
        <end position="1453"/>
    </location>
</feature>
<dbReference type="InterPro" id="IPR001478">
    <property type="entry name" value="PDZ"/>
</dbReference>
<feature type="compositionally biased region" description="Low complexity" evidence="1">
    <location>
        <begin position="649"/>
        <end position="659"/>
    </location>
</feature>
<dbReference type="InterPro" id="IPR028842">
    <property type="entry name" value="Afadin"/>
</dbReference>
<dbReference type="SUPFAM" id="SSF50156">
    <property type="entry name" value="PDZ domain-like"/>
    <property type="match status" value="1"/>
</dbReference>
<dbReference type="SMART" id="SM00314">
    <property type="entry name" value="RA"/>
    <property type="match status" value="2"/>
</dbReference>
<dbReference type="EMBL" id="UYRS01000028">
    <property type="protein sequence ID" value="VDK20555.1"/>
    <property type="molecule type" value="Genomic_DNA"/>
</dbReference>
<feature type="compositionally biased region" description="Polar residues" evidence="1">
    <location>
        <begin position="587"/>
        <end position="611"/>
    </location>
</feature>
<evidence type="ECO:0000259" key="2">
    <source>
        <dbReference type="PROSITE" id="PS50106"/>
    </source>
</evidence>
<feature type="region of interest" description="Disordered" evidence="1">
    <location>
        <begin position="1282"/>
        <end position="1344"/>
    </location>
</feature>
<dbReference type="GO" id="GO:0050839">
    <property type="term" value="F:cell adhesion molecule binding"/>
    <property type="evidence" value="ECO:0007669"/>
    <property type="project" value="TreeGrafter"/>
</dbReference>
<dbReference type="InterPro" id="IPR002710">
    <property type="entry name" value="Dilute_dom"/>
</dbReference>
<evidence type="ECO:0000259" key="4">
    <source>
        <dbReference type="PROSITE" id="PS51126"/>
    </source>
</evidence>
<feature type="region of interest" description="Disordered" evidence="1">
    <location>
        <begin position="133"/>
        <end position="164"/>
    </location>
</feature>
<dbReference type="STRING" id="60517.A0A158R6H8"/>
<dbReference type="PROSITE" id="PS51126">
    <property type="entry name" value="DILUTE"/>
    <property type="match status" value="1"/>
</dbReference>
<dbReference type="GO" id="GO:0005912">
    <property type="term" value="C:adherens junction"/>
    <property type="evidence" value="ECO:0007669"/>
    <property type="project" value="TreeGrafter"/>
</dbReference>
<accession>A0A158R6H8</accession>
<keyword evidence="6" id="KW-1185">Reference proteome</keyword>
<dbReference type="Gene3D" id="2.30.42.10">
    <property type="match status" value="1"/>
</dbReference>
<feature type="domain" description="Ras-associating" evidence="3">
    <location>
        <begin position="50"/>
        <end position="127"/>
    </location>
</feature>
<feature type="compositionally biased region" description="Low complexity" evidence="1">
    <location>
        <begin position="714"/>
        <end position="724"/>
    </location>
</feature>
<evidence type="ECO:0000313" key="7">
    <source>
        <dbReference type="WBParaSite" id="TASK_0000026201-mRNA-1"/>
    </source>
</evidence>
<dbReference type="PANTHER" id="PTHR10398">
    <property type="entry name" value="AFADIN"/>
    <property type="match status" value="1"/>
</dbReference>
<dbReference type="Proteomes" id="UP000282613">
    <property type="component" value="Unassembled WGS sequence"/>
</dbReference>
<feature type="compositionally biased region" description="Basic residues" evidence="1">
    <location>
        <begin position="149"/>
        <end position="159"/>
    </location>
</feature>